<evidence type="ECO:0000256" key="1">
    <source>
        <dbReference type="ARBA" id="ARBA00004613"/>
    </source>
</evidence>
<dbReference type="Proteomes" id="UP001152795">
    <property type="component" value="Unassembled WGS sequence"/>
</dbReference>
<name>A0A7D9KXJ3_PARCT</name>
<feature type="signal peptide" evidence="7">
    <location>
        <begin position="1"/>
        <end position="20"/>
    </location>
</feature>
<keyword evidence="5" id="KW-0325">Glycoprotein</keyword>
<evidence type="ECO:0000256" key="4">
    <source>
        <dbReference type="ARBA" id="ARBA00022933"/>
    </source>
</evidence>
<keyword evidence="9" id="KW-1185">Reference proteome</keyword>
<gene>
    <name evidence="8" type="ORF">PACLA_8A022660</name>
</gene>
<evidence type="ECO:0000313" key="8">
    <source>
        <dbReference type="EMBL" id="CAB4021604.1"/>
    </source>
</evidence>
<organism evidence="8 9">
    <name type="scientific">Paramuricea clavata</name>
    <name type="common">Red gorgonian</name>
    <name type="synonym">Violescent sea-whip</name>
    <dbReference type="NCBI Taxonomy" id="317549"/>
    <lineage>
        <taxon>Eukaryota</taxon>
        <taxon>Metazoa</taxon>
        <taxon>Cnidaria</taxon>
        <taxon>Anthozoa</taxon>
        <taxon>Octocorallia</taxon>
        <taxon>Malacalcyonacea</taxon>
        <taxon>Plexauridae</taxon>
        <taxon>Paramuricea</taxon>
    </lineage>
</organism>
<sequence length="212" mass="24387">MMQNMYFGIFVFLFPYLSTGLEVRCCRKPPPLTINGKNIFQEKEGSHILVAFVEGSTKDSRKQVKGLDLLLNNFQNMDVLDINFMAINRKNDSGIRHLRRKAEFDVYQEPEESKVWDELGVGTNDFIIFDHCGYMVGSATFPNNLLLKQKGRVCTDKLIRNTYTKPPCKKYWECFKNQQEQLEEETSQGTEPDVFSIVESSGGSFNSPLERT</sequence>
<evidence type="ECO:0000256" key="2">
    <source>
        <dbReference type="ARBA" id="ARBA00022525"/>
    </source>
</evidence>
<dbReference type="GO" id="GO:0008430">
    <property type="term" value="F:selenium binding"/>
    <property type="evidence" value="ECO:0007669"/>
    <property type="project" value="InterPro"/>
</dbReference>
<dbReference type="InterPro" id="IPR007671">
    <property type="entry name" value="Selenoprotein-P_N"/>
</dbReference>
<keyword evidence="2" id="KW-0964">Secreted</keyword>
<reference evidence="8" key="1">
    <citation type="submission" date="2020-04" db="EMBL/GenBank/DDBJ databases">
        <authorList>
            <person name="Alioto T."/>
            <person name="Alioto T."/>
            <person name="Gomez Garrido J."/>
        </authorList>
    </citation>
    <scope>NUCLEOTIDE SEQUENCE</scope>
    <source>
        <strain evidence="8">A484AB</strain>
    </source>
</reference>
<protein>
    <submittedName>
        <fullName evidence="8">Uncharacterized protein</fullName>
    </submittedName>
</protein>
<feature type="chain" id="PRO_5043366438" evidence="7">
    <location>
        <begin position="21"/>
        <end position="212"/>
    </location>
</feature>
<proteinExistence type="predicted"/>
<dbReference type="EMBL" id="CACRXK020011518">
    <property type="protein sequence ID" value="CAB4021604.1"/>
    <property type="molecule type" value="Genomic_DNA"/>
</dbReference>
<dbReference type="Pfam" id="PF04592">
    <property type="entry name" value="SelP_N"/>
    <property type="match status" value="1"/>
</dbReference>
<feature type="region of interest" description="Disordered" evidence="6">
    <location>
        <begin position="182"/>
        <end position="212"/>
    </location>
</feature>
<dbReference type="PANTHER" id="PTHR10105">
    <property type="entry name" value="SELENOPROTEIN P"/>
    <property type="match status" value="1"/>
</dbReference>
<evidence type="ECO:0000313" key="9">
    <source>
        <dbReference type="Proteomes" id="UP001152795"/>
    </source>
</evidence>
<accession>A0A7D9KXJ3</accession>
<evidence type="ECO:0000256" key="5">
    <source>
        <dbReference type="ARBA" id="ARBA00023180"/>
    </source>
</evidence>
<evidence type="ECO:0000256" key="3">
    <source>
        <dbReference type="ARBA" id="ARBA00022729"/>
    </source>
</evidence>
<comment type="subcellular location">
    <subcellularLocation>
        <location evidence="1">Secreted</location>
    </subcellularLocation>
</comment>
<evidence type="ECO:0000256" key="7">
    <source>
        <dbReference type="SAM" id="SignalP"/>
    </source>
</evidence>
<keyword evidence="4" id="KW-0712">Selenocysteine</keyword>
<dbReference type="GO" id="GO:0005576">
    <property type="term" value="C:extracellular region"/>
    <property type="evidence" value="ECO:0007669"/>
    <property type="project" value="UniProtKB-SubCell"/>
</dbReference>
<dbReference type="AlphaFoldDB" id="A0A7D9KXJ3"/>
<comment type="caution">
    <text evidence="8">The sequence shown here is derived from an EMBL/GenBank/DDBJ whole genome shotgun (WGS) entry which is preliminary data.</text>
</comment>
<dbReference type="OrthoDB" id="10312527at2759"/>
<dbReference type="GO" id="GO:0001887">
    <property type="term" value="P:selenium compound metabolic process"/>
    <property type="evidence" value="ECO:0007669"/>
    <property type="project" value="TreeGrafter"/>
</dbReference>
<feature type="compositionally biased region" description="Polar residues" evidence="6">
    <location>
        <begin position="198"/>
        <end position="212"/>
    </location>
</feature>
<dbReference type="PANTHER" id="PTHR10105:SF2">
    <property type="entry name" value="AGAP003297-PA"/>
    <property type="match status" value="1"/>
</dbReference>
<dbReference type="InterPro" id="IPR037941">
    <property type="entry name" value="SeP"/>
</dbReference>
<evidence type="ECO:0000256" key="6">
    <source>
        <dbReference type="SAM" id="MobiDB-lite"/>
    </source>
</evidence>
<keyword evidence="3 7" id="KW-0732">Signal</keyword>